<dbReference type="KEGG" id="nso:NIASO_19440"/>
<sequence>MKETSLEDLNRIPEGFNNSMAWNFGHLIVSGYSLVFKVTGADTAFVIPLQDKYRKGTKPSAPTTQEELEELILLSDTFTQAVKDALDKKKFETVTPYTTDTFGVPVTTIDEMLATVAAHDTAHFQIIKDYKRILAA</sequence>
<dbReference type="InterPro" id="IPR034660">
    <property type="entry name" value="DinB/YfiT-like"/>
</dbReference>
<feature type="domain" description="DinB-like" evidence="1">
    <location>
        <begin position="3"/>
        <end position="127"/>
    </location>
</feature>
<dbReference type="InterPro" id="IPR024775">
    <property type="entry name" value="DinB-like"/>
</dbReference>
<evidence type="ECO:0000259" key="1">
    <source>
        <dbReference type="Pfam" id="PF12867"/>
    </source>
</evidence>
<dbReference type="STRING" id="929713.NIASO_19440"/>
<evidence type="ECO:0000313" key="2">
    <source>
        <dbReference type="EMBL" id="AHF16763.1"/>
    </source>
</evidence>
<evidence type="ECO:0000313" key="3">
    <source>
        <dbReference type="Proteomes" id="UP000003586"/>
    </source>
</evidence>
<reference evidence="2 3" key="1">
    <citation type="submission" date="2013-12" db="EMBL/GenBank/DDBJ databases">
        <authorList>
            <consortium name="DOE Joint Genome Institute"/>
            <person name="Eisen J."/>
            <person name="Huntemann M."/>
            <person name="Han J."/>
            <person name="Chen A."/>
            <person name="Kyrpides N."/>
            <person name="Mavromatis K."/>
            <person name="Markowitz V."/>
            <person name="Palaniappan K."/>
            <person name="Ivanova N."/>
            <person name="Schaumberg A."/>
            <person name="Pati A."/>
            <person name="Liolios K."/>
            <person name="Nordberg H.P."/>
            <person name="Cantor M.N."/>
            <person name="Hua S.X."/>
            <person name="Woyke T."/>
        </authorList>
    </citation>
    <scope>NUCLEOTIDE SEQUENCE [LARGE SCALE GENOMIC DNA]</scope>
    <source>
        <strain evidence="3">DSM 19437</strain>
    </source>
</reference>
<accession>W0F4P2</accession>
<dbReference type="Proteomes" id="UP000003586">
    <property type="component" value="Chromosome"/>
</dbReference>
<name>W0F4P2_9BACT</name>
<gene>
    <name evidence="2" type="ORF">NIASO_19440</name>
</gene>
<keyword evidence="3" id="KW-1185">Reference proteome</keyword>
<protein>
    <recommendedName>
        <fullName evidence="1">DinB-like domain-containing protein</fullName>
    </recommendedName>
</protein>
<dbReference type="Pfam" id="PF12867">
    <property type="entry name" value="DinB_2"/>
    <property type="match status" value="1"/>
</dbReference>
<proteinExistence type="predicted"/>
<dbReference type="SUPFAM" id="SSF109854">
    <property type="entry name" value="DinB/YfiT-like putative metalloenzymes"/>
    <property type="match status" value="1"/>
</dbReference>
<dbReference type="eggNOG" id="COG2318">
    <property type="taxonomic scope" value="Bacteria"/>
</dbReference>
<dbReference type="HOGENOM" id="CLU_125425_0_0_10"/>
<dbReference type="AlphaFoldDB" id="W0F4P2"/>
<dbReference type="Gene3D" id="1.20.120.450">
    <property type="entry name" value="dinb family like domain"/>
    <property type="match status" value="1"/>
</dbReference>
<dbReference type="EMBL" id="CP007035">
    <property type="protein sequence ID" value="AHF16763.1"/>
    <property type="molecule type" value="Genomic_DNA"/>
</dbReference>
<organism evidence="2 3">
    <name type="scientific">Niabella soli DSM 19437</name>
    <dbReference type="NCBI Taxonomy" id="929713"/>
    <lineage>
        <taxon>Bacteria</taxon>
        <taxon>Pseudomonadati</taxon>
        <taxon>Bacteroidota</taxon>
        <taxon>Chitinophagia</taxon>
        <taxon>Chitinophagales</taxon>
        <taxon>Chitinophagaceae</taxon>
        <taxon>Niabella</taxon>
    </lineage>
</organism>